<feature type="compositionally biased region" description="Polar residues" evidence="18">
    <location>
        <begin position="949"/>
        <end position="969"/>
    </location>
</feature>
<keyword evidence="12" id="KW-0810">Translation regulation</keyword>
<feature type="compositionally biased region" description="Polar residues" evidence="18">
    <location>
        <begin position="438"/>
        <end position="451"/>
    </location>
</feature>
<keyword evidence="10" id="KW-0747">Spliceosome</keyword>
<keyword evidence="17" id="KW-0966">Cell projection</keyword>
<feature type="compositionally biased region" description="Basic and acidic residues" evidence="18">
    <location>
        <begin position="253"/>
        <end position="263"/>
    </location>
</feature>
<gene>
    <name evidence="20" type="ORF">LSH36_78g00043</name>
</gene>
<accession>A0AAD9K232</accession>
<dbReference type="PANTHER" id="PTHR13434:SF0">
    <property type="entry name" value="PROTEIN CASC3"/>
    <property type="match status" value="1"/>
</dbReference>
<evidence type="ECO:0000256" key="10">
    <source>
        <dbReference type="ARBA" id="ARBA00022728"/>
    </source>
</evidence>
<sequence length="986" mass="108828">MADRRRRRRNSSNTESEHSEGEETAEVKEGKPVKKESECDSEVTQGEDDTSEYDSTTEGYDEEESEEEVTEEIDDDDDDVIVEDGVGDDWIEEERQRGDGEEEPNDGKNLDDDEDKKNPAYIPRKGAFYEHDTRLGDEIKEEKEPLVPKKKLWTDVGKWDHDRFNPDQQGPKSREEIIAIYGYDIRSHEKPPESFPRGAKSQKKRPDRRKQLSDFISPGEEKSYERPYRGRGARGGSWRGAPRGRGWQPSRRTFTEINHDRGGHTYTDFKNARNESSKYSSDIYNADSRARSGAAPGQRQWSGTNQKNSGNKMKAADERPNSSEESLSNPPDVVPAGHAYGSLRVEQSTEETQQSRPRYRQGGHSHMEKTNPMRDPRSKGSQGHVQDSELGKLSKNMQQVSLDEKNRSASVGQNTNSHDAGMLSIYPPVTSHLPVVTAASSNKKARSSPNQGDVEKSSLIPPLTKPHRSTSTTQIKQTDTSQSKAKQVDSTRTKRYSTQRQRPPQEMSGYVQESTREAPITQPAIPTQSAQIVPGQGPICTPLPQYYGQLYARPPAVFRQPNPVNSQSPPHTLSFPQPPVIQPPLQAVPFSIPASSQVQSPPRLHLGPESTVATASITGAVPPSGTQPLLQGPFVPAPVMNYGPPGQQPPPPPPAPSHYQLTGHVPVQFPAPAQGPEPIQIHGGTTYFSHEAPTYRTGTTYFSPEAQQASPSRSAVTRRPKAAIPIINPQDVTSIEQEGTFLSENYMDEQLEFTQDNGTEVYLHDDECYSAGDDQIIEYHEQHSEGVPISAGCDLTGDQDSGYVNNNVVHEAEKVPQTDCTASVGSDPVSPIVPEENTQDDTSNNLQREQEIVIQDDSLDFDKQVKNAAGPNETDPDHSENMAAGSENNCNGHEESPSIIMPTSLETTVCNETDLESDQQQAVGTLNSTEVIERMTCSGDSDTSKTDVSEQQPNTDKNTSVDPLTSQGKETIVTEIKLIYTEAPET</sequence>
<dbReference type="GO" id="GO:0000184">
    <property type="term" value="P:nuclear-transcribed mRNA catabolic process, nonsense-mediated decay"/>
    <property type="evidence" value="ECO:0007669"/>
    <property type="project" value="UniProtKB-KW"/>
</dbReference>
<dbReference type="Pfam" id="PF09405">
    <property type="entry name" value="Btz"/>
    <property type="match status" value="1"/>
</dbReference>
<evidence type="ECO:0000256" key="1">
    <source>
        <dbReference type="ARBA" id="ARBA00004210"/>
    </source>
</evidence>
<keyword evidence="8" id="KW-0963">Cytoplasm</keyword>
<feature type="compositionally biased region" description="Polar residues" evidence="18">
    <location>
        <begin position="408"/>
        <end position="418"/>
    </location>
</feature>
<feature type="compositionally biased region" description="Basic and acidic residues" evidence="18">
    <location>
        <begin position="365"/>
        <end position="378"/>
    </location>
</feature>
<evidence type="ECO:0000313" key="20">
    <source>
        <dbReference type="EMBL" id="KAK2163518.1"/>
    </source>
</evidence>
<feature type="compositionally biased region" description="Basic residues" evidence="18">
    <location>
        <begin position="1"/>
        <end position="10"/>
    </location>
</feature>
<feature type="compositionally biased region" description="Acidic residues" evidence="18">
    <location>
        <begin position="59"/>
        <end position="92"/>
    </location>
</feature>
<evidence type="ECO:0000256" key="4">
    <source>
        <dbReference type="ARBA" id="ARBA00004556"/>
    </source>
</evidence>
<feature type="region of interest" description="Disordered" evidence="18">
    <location>
        <begin position="643"/>
        <end position="662"/>
    </location>
</feature>
<proteinExistence type="inferred from homology"/>
<evidence type="ECO:0000256" key="3">
    <source>
        <dbReference type="ARBA" id="ARBA00004324"/>
    </source>
</evidence>
<evidence type="ECO:0000256" key="2">
    <source>
        <dbReference type="ARBA" id="ARBA00004279"/>
    </source>
</evidence>
<dbReference type="InterPro" id="IPR018545">
    <property type="entry name" value="Btz_dom"/>
</dbReference>
<feature type="compositionally biased region" description="Basic and acidic residues" evidence="18">
    <location>
        <begin position="219"/>
        <end position="228"/>
    </location>
</feature>
<dbReference type="GO" id="GO:0003729">
    <property type="term" value="F:mRNA binding"/>
    <property type="evidence" value="ECO:0007669"/>
    <property type="project" value="InterPro"/>
</dbReference>
<feature type="compositionally biased region" description="Polar residues" evidence="18">
    <location>
        <begin position="469"/>
        <end position="485"/>
    </location>
</feature>
<feature type="region of interest" description="Disordered" evidence="18">
    <location>
        <begin position="866"/>
        <end position="898"/>
    </location>
</feature>
<evidence type="ECO:0000256" key="18">
    <source>
        <dbReference type="SAM" id="MobiDB-lite"/>
    </source>
</evidence>
<evidence type="ECO:0000256" key="6">
    <source>
        <dbReference type="ARBA" id="ARBA00019964"/>
    </source>
</evidence>
<dbReference type="Proteomes" id="UP001208570">
    <property type="component" value="Unassembled WGS sequence"/>
</dbReference>
<feature type="compositionally biased region" description="Polar residues" evidence="18">
    <location>
        <begin position="299"/>
        <end position="311"/>
    </location>
</feature>
<evidence type="ECO:0000256" key="11">
    <source>
        <dbReference type="ARBA" id="ARBA00022816"/>
    </source>
</evidence>
<dbReference type="GO" id="GO:0010494">
    <property type="term" value="C:cytoplasmic stress granule"/>
    <property type="evidence" value="ECO:0007669"/>
    <property type="project" value="UniProtKB-SubCell"/>
</dbReference>
<evidence type="ECO:0000256" key="16">
    <source>
        <dbReference type="ARBA" id="ARBA00023242"/>
    </source>
</evidence>
<evidence type="ECO:0000256" key="5">
    <source>
        <dbReference type="ARBA" id="ARBA00009548"/>
    </source>
</evidence>
<feature type="region of interest" description="Disordered" evidence="18">
    <location>
        <begin position="1"/>
        <end position="510"/>
    </location>
</feature>
<feature type="region of interest" description="Disordered" evidence="18">
    <location>
        <begin position="814"/>
        <end position="845"/>
    </location>
</feature>
<protein>
    <recommendedName>
        <fullName evidence="6">Protein CASC3</fullName>
    </recommendedName>
</protein>
<comment type="similarity">
    <text evidence="5">Belongs to the CASC3 family.</text>
</comment>
<dbReference type="GO" id="GO:0008380">
    <property type="term" value="P:RNA splicing"/>
    <property type="evidence" value="ECO:0007669"/>
    <property type="project" value="UniProtKB-KW"/>
</dbReference>
<dbReference type="PANTHER" id="PTHR13434">
    <property type="entry name" value="PROTEIN CASC3"/>
    <property type="match status" value="1"/>
</dbReference>
<feature type="compositionally biased region" description="Pro residues" evidence="18">
    <location>
        <begin position="646"/>
        <end position="656"/>
    </location>
</feature>
<evidence type="ECO:0000259" key="19">
    <source>
        <dbReference type="SMART" id="SM01044"/>
    </source>
</evidence>
<evidence type="ECO:0000256" key="17">
    <source>
        <dbReference type="ARBA" id="ARBA00023273"/>
    </source>
</evidence>
<keyword evidence="7" id="KW-0813">Transport</keyword>
<evidence type="ECO:0000256" key="12">
    <source>
        <dbReference type="ARBA" id="ARBA00022845"/>
    </source>
</evidence>
<dbReference type="GO" id="GO:0030425">
    <property type="term" value="C:dendrite"/>
    <property type="evidence" value="ECO:0007669"/>
    <property type="project" value="UniProtKB-SubCell"/>
</dbReference>
<reference evidence="20" key="1">
    <citation type="journal article" date="2023" name="Mol. Biol. Evol.">
        <title>Third-Generation Sequencing Reveals the Adaptive Role of the Epigenome in Three Deep-Sea Polychaetes.</title>
        <authorList>
            <person name="Perez M."/>
            <person name="Aroh O."/>
            <person name="Sun Y."/>
            <person name="Lan Y."/>
            <person name="Juniper S.K."/>
            <person name="Young C.R."/>
            <person name="Angers B."/>
            <person name="Qian P.Y."/>
        </authorList>
    </citation>
    <scope>NUCLEOTIDE SEQUENCE</scope>
    <source>
        <strain evidence="20">P08H-3</strain>
    </source>
</reference>
<dbReference type="GO" id="GO:0005681">
    <property type="term" value="C:spliceosomal complex"/>
    <property type="evidence" value="ECO:0007669"/>
    <property type="project" value="UniProtKB-KW"/>
</dbReference>
<evidence type="ECO:0000256" key="13">
    <source>
        <dbReference type="ARBA" id="ARBA00022884"/>
    </source>
</evidence>
<name>A0AAD9K232_9ANNE</name>
<evidence type="ECO:0000256" key="14">
    <source>
        <dbReference type="ARBA" id="ARBA00023161"/>
    </source>
</evidence>
<organism evidence="20 21">
    <name type="scientific">Paralvinella palmiformis</name>
    <dbReference type="NCBI Taxonomy" id="53620"/>
    <lineage>
        <taxon>Eukaryota</taxon>
        <taxon>Metazoa</taxon>
        <taxon>Spiralia</taxon>
        <taxon>Lophotrochozoa</taxon>
        <taxon>Annelida</taxon>
        <taxon>Polychaeta</taxon>
        <taxon>Sedentaria</taxon>
        <taxon>Canalipalpata</taxon>
        <taxon>Terebellida</taxon>
        <taxon>Terebelliformia</taxon>
        <taxon>Alvinellidae</taxon>
        <taxon>Paralvinella</taxon>
    </lineage>
</organism>
<feature type="region of interest" description="Disordered" evidence="18">
    <location>
        <begin position="936"/>
        <end position="969"/>
    </location>
</feature>
<comment type="caution">
    <text evidence="20">The sequence shown here is derived from an EMBL/GenBank/DDBJ whole genome shotgun (WGS) entry which is preliminary data.</text>
</comment>
<dbReference type="GO" id="GO:0006417">
    <property type="term" value="P:regulation of translation"/>
    <property type="evidence" value="ECO:0007669"/>
    <property type="project" value="UniProtKB-KW"/>
</dbReference>
<comment type="subcellular location">
    <subcellularLocation>
        <location evidence="2">Cell projection</location>
        <location evidence="2">Dendrite</location>
    </subcellularLocation>
    <subcellularLocation>
        <location evidence="1">Cytoplasm</location>
        <location evidence="1">Stress granule</location>
    </subcellularLocation>
    <subcellularLocation>
        <location evidence="4">Cytoplasm</location>
        <location evidence="4">Perinuclear region</location>
    </subcellularLocation>
    <subcellularLocation>
        <location evidence="3">Nucleus speckle</location>
    </subcellularLocation>
</comment>
<evidence type="ECO:0000256" key="15">
    <source>
        <dbReference type="ARBA" id="ARBA00023187"/>
    </source>
</evidence>
<keyword evidence="11" id="KW-0509">mRNA transport</keyword>
<dbReference type="GO" id="GO:0016607">
    <property type="term" value="C:nuclear speck"/>
    <property type="evidence" value="ECO:0007669"/>
    <property type="project" value="UniProtKB-SubCell"/>
</dbReference>
<feature type="compositionally biased region" description="Polar residues" evidence="18">
    <location>
        <begin position="493"/>
        <end position="502"/>
    </location>
</feature>
<dbReference type="GO" id="GO:0051028">
    <property type="term" value="P:mRNA transport"/>
    <property type="evidence" value="ECO:0007669"/>
    <property type="project" value="UniProtKB-KW"/>
</dbReference>
<feature type="compositionally biased region" description="Basic and acidic residues" evidence="18">
    <location>
        <begin position="93"/>
        <end position="118"/>
    </location>
</feature>
<keyword evidence="15" id="KW-0508">mRNA splicing</keyword>
<feature type="compositionally biased region" description="Basic and acidic residues" evidence="18">
    <location>
        <begin position="15"/>
        <end position="38"/>
    </location>
</feature>
<dbReference type="SMART" id="SM01044">
    <property type="entry name" value="Btz"/>
    <property type="match status" value="1"/>
</dbReference>
<keyword evidence="13" id="KW-0694">RNA-binding</keyword>
<feature type="compositionally biased region" description="Acidic residues" evidence="18">
    <location>
        <begin position="39"/>
        <end position="52"/>
    </location>
</feature>
<keyword evidence="21" id="KW-1185">Reference proteome</keyword>
<dbReference type="InterPro" id="IPR028544">
    <property type="entry name" value="CASC3"/>
</dbReference>
<dbReference type="EMBL" id="JAODUP010000078">
    <property type="protein sequence ID" value="KAK2163518.1"/>
    <property type="molecule type" value="Genomic_DNA"/>
</dbReference>
<evidence type="ECO:0000256" key="8">
    <source>
        <dbReference type="ARBA" id="ARBA00022490"/>
    </source>
</evidence>
<feature type="compositionally biased region" description="Basic and acidic residues" evidence="18">
    <location>
        <begin position="127"/>
        <end position="147"/>
    </location>
</feature>
<dbReference type="GO" id="GO:0048471">
    <property type="term" value="C:perinuclear region of cytoplasm"/>
    <property type="evidence" value="ECO:0007669"/>
    <property type="project" value="UniProtKB-SubCell"/>
</dbReference>
<dbReference type="GO" id="GO:0006397">
    <property type="term" value="P:mRNA processing"/>
    <property type="evidence" value="ECO:0007669"/>
    <property type="project" value="UniProtKB-KW"/>
</dbReference>
<keyword evidence="16" id="KW-0539">Nucleus</keyword>
<dbReference type="GO" id="GO:0035145">
    <property type="term" value="C:exon-exon junction complex"/>
    <property type="evidence" value="ECO:0007669"/>
    <property type="project" value="InterPro"/>
</dbReference>
<keyword evidence="9" id="KW-0507">mRNA processing</keyword>
<evidence type="ECO:0000313" key="21">
    <source>
        <dbReference type="Proteomes" id="UP001208570"/>
    </source>
</evidence>
<evidence type="ECO:0000256" key="9">
    <source>
        <dbReference type="ARBA" id="ARBA00022664"/>
    </source>
</evidence>
<keyword evidence="14" id="KW-0866">Nonsense-mediated mRNA decay</keyword>
<evidence type="ECO:0000256" key="7">
    <source>
        <dbReference type="ARBA" id="ARBA00022448"/>
    </source>
</evidence>
<dbReference type="AlphaFoldDB" id="A0AAD9K232"/>
<feature type="domain" description="Btz" evidence="19">
    <location>
        <begin position="90"/>
        <end position="190"/>
    </location>
</feature>